<organism evidence="1 2">
    <name type="scientific">Roseovarius pelagicus</name>
    <dbReference type="NCBI Taxonomy" id="2980108"/>
    <lineage>
        <taxon>Bacteria</taxon>
        <taxon>Pseudomonadati</taxon>
        <taxon>Pseudomonadota</taxon>
        <taxon>Alphaproteobacteria</taxon>
        <taxon>Rhodobacterales</taxon>
        <taxon>Roseobacteraceae</taxon>
        <taxon>Roseovarius</taxon>
    </lineage>
</organism>
<evidence type="ECO:0000313" key="1">
    <source>
        <dbReference type="EMBL" id="UXX82442.1"/>
    </source>
</evidence>
<accession>A0ABY6D8I6</accession>
<reference evidence="1" key="1">
    <citation type="submission" date="2022-10" db="EMBL/GenBank/DDBJ databases">
        <title>Roseovarius pelagicus sp. nov., isolated from Arctic seawater.</title>
        <authorList>
            <person name="Hong Y.W."/>
            <person name="Hwang C.Y."/>
        </authorList>
    </citation>
    <scope>NUCLEOTIDE SEQUENCE</scope>
    <source>
        <strain evidence="1">HL-MP18</strain>
    </source>
</reference>
<evidence type="ECO:0000313" key="2">
    <source>
        <dbReference type="Proteomes" id="UP001064087"/>
    </source>
</evidence>
<gene>
    <name evidence="1" type="ORF">N7U68_15255</name>
</gene>
<dbReference type="RefSeq" id="WP_263047366.1">
    <property type="nucleotide sequence ID" value="NZ_CP106738.1"/>
</dbReference>
<sequence length="202" mass="22565">MGAATGAAAQCAGPYQYNVDEMEGSVFKQVLVTTRDEIERFFNFRFDAFCMDEEEYGAYYDIRKNTLVVGTEFFLDVANPPGNINRAIAVIAHEAAHAFQTKHGLLNMLIETNPHRVKCIELHADFLAGGYMGWRARLYDITLSNMTEMFFDLGDAQTGNDGHHGLGAERFLSFRQGYQTVTDDEITLSSMGIAYVSQAKCD</sequence>
<dbReference type="EMBL" id="CP106738">
    <property type="protein sequence ID" value="UXX82442.1"/>
    <property type="molecule type" value="Genomic_DNA"/>
</dbReference>
<name>A0ABY6D8I6_9RHOB</name>
<dbReference type="Proteomes" id="UP001064087">
    <property type="component" value="Chromosome"/>
</dbReference>
<proteinExistence type="predicted"/>
<keyword evidence="2" id="KW-1185">Reference proteome</keyword>
<protein>
    <recommendedName>
        <fullName evidence="3">Metalloprotease</fullName>
    </recommendedName>
</protein>
<evidence type="ECO:0008006" key="3">
    <source>
        <dbReference type="Google" id="ProtNLM"/>
    </source>
</evidence>